<dbReference type="InterPro" id="IPR001995">
    <property type="entry name" value="Peptidase_A2_cat"/>
</dbReference>
<dbReference type="SUPFAM" id="SSF50630">
    <property type="entry name" value="Acid proteases"/>
    <property type="match status" value="1"/>
</dbReference>
<dbReference type="GO" id="GO:0004190">
    <property type="term" value="F:aspartic-type endopeptidase activity"/>
    <property type="evidence" value="ECO:0007669"/>
    <property type="project" value="InterPro"/>
</dbReference>
<dbReference type="GO" id="GO:0006508">
    <property type="term" value="P:proteolysis"/>
    <property type="evidence" value="ECO:0007669"/>
    <property type="project" value="InterPro"/>
</dbReference>
<dbReference type="EMBL" id="HADY01021378">
    <property type="protein sequence ID" value="SBP59863.1"/>
    <property type="molecule type" value="Transcribed_RNA"/>
</dbReference>
<dbReference type="InterPro" id="IPR021109">
    <property type="entry name" value="Peptidase_aspartic_dom_sf"/>
</dbReference>
<protein>
    <recommendedName>
        <fullName evidence="2">Peptidase A2 domain-containing protein</fullName>
    </recommendedName>
</protein>
<sequence>MIQGRPLEFLCDTGACRTVVSSGIKLPESRNTILVKSADGALTRSPLSKPVSVVDPVTGWRKRASVVVAPSCPLNLLGRDLMSAFKISVVPVGNGMRAIRTDESEECFLQSDHPDSQGVYYSLRPVIDDLAQSKLLMNTALSVLPNPSKIEMPIIKLHVTMALRPDVDHTYQDSFFSYSPVVLSTTHLITDGDACSVASVLLPTVVTPFHDVSTPPHISLTRNSSTRLECLGHMVEKATRASDFVSTHFHDSDDWQYSPSTGLYRLPLLVLLHCMPAVDPLQ</sequence>
<dbReference type="PROSITE" id="PS50175">
    <property type="entry name" value="ASP_PROT_RETROV"/>
    <property type="match status" value="1"/>
</dbReference>
<name>A0A1A8AYV0_NOTFU</name>
<reference evidence="3" key="2">
    <citation type="submission" date="2016-06" db="EMBL/GenBank/DDBJ databases">
        <title>The genome of a short-lived fish provides insights into sex chromosome evolution and the genetic control of aging.</title>
        <authorList>
            <person name="Reichwald K."/>
            <person name="Felder M."/>
            <person name="Petzold A."/>
            <person name="Koch P."/>
            <person name="Groth M."/>
            <person name="Platzer M."/>
        </authorList>
    </citation>
    <scope>NUCLEOTIDE SEQUENCE</scope>
    <source>
        <tissue evidence="3">Brain</tissue>
    </source>
</reference>
<dbReference type="AlphaFoldDB" id="A0A1A8AYV0"/>
<evidence type="ECO:0000259" key="2">
    <source>
        <dbReference type="PROSITE" id="PS50175"/>
    </source>
</evidence>
<organism evidence="3">
    <name type="scientific">Nothobranchius furzeri</name>
    <name type="common">Turquoise killifish</name>
    <dbReference type="NCBI Taxonomy" id="105023"/>
    <lineage>
        <taxon>Eukaryota</taxon>
        <taxon>Metazoa</taxon>
        <taxon>Chordata</taxon>
        <taxon>Craniata</taxon>
        <taxon>Vertebrata</taxon>
        <taxon>Euteleostomi</taxon>
        <taxon>Actinopterygii</taxon>
        <taxon>Neopterygii</taxon>
        <taxon>Teleostei</taxon>
        <taxon>Neoteleostei</taxon>
        <taxon>Acanthomorphata</taxon>
        <taxon>Ovalentaria</taxon>
        <taxon>Atherinomorphae</taxon>
        <taxon>Cyprinodontiformes</taxon>
        <taxon>Nothobranchiidae</taxon>
        <taxon>Nothobranchius</taxon>
    </lineage>
</organism>
<dbReference type="Pfam" id="PF00077">
    <property type="entry name" value="RVP"/>
    <property type="match status" value="1"/>
</dbReference>
<accession>A0A1A8AYV0</accession>
<keyword evidence="1" id="KW-0378">Hydrolase</keyword>
<gene>
    <name evidence="3" type="primary">Nfu_g_1_025255</name>
</gene>
<reference evidence="3" key="1">
    <citation type="submission" date="2016-05" db="EMBL/GenBank/DDBJ databases">
        <authorList>
            <person name="Lavstsen T."/>
            <person name="Jespersen J.S."/>
        </authorList>
    </citation>
    <scope>NUCLEOTIDE SEQUENCE</scope>
    <source>
        <tissue evidence="3">Brain</tissue>
    </source>
</reference>
<evidence type="ECO:0000313" key="3">
    <source>
        <dbReference type="EMBL" id="SBP59863.1"/>
    </source>
</evidence>
<proteinExistence type="predicted"/>
<dbReference type="InterPro" id="IPR018061">
    <property type="entry name" value="Retropepsins"/>
</dbReference>
<evidence type="ECO:0000256" key="1">
    <source>
        <dbReference type="ARBA" id="ARBA00022801"/>
    </source>
</evidence>
<dbReference type="Gene3D" id="2.40.70.10">
    <property type="entry name" value="Acid Proteases"/>
    <property type="match status" value="1"/>
</dbReference>
<feature type="domain" description="Peptidase A2" evidence="2">
    <location>
        <begin position="7"/>
        <end position="81"/>
    </location>
</feature>